<comment type="subcellular location">
    <subcellularLocation>
        <location evidence="1">Membrane</location>
        <topology evidence="1">Multi-pass membrane protein</topology>
    </subcellularLocation>
</comment>
<feature type="transmembrane region" description="Helical" evidence="9">
    <location>
        <begin position="98"/>
        <end position="120"/>
    </location>
</feature>
<evidence type="ECO:0000256" key="2">
    <source>
        <dbReference type="ARBA" id="ARBA00008873"/>
    </source>
</evidence>
<evidence type="ECO:0000313" key="13">
    <source>
        <dbReference type="Proteomes" id="UP001225598"/>
    </source>
</evidence>
<evidence type="ECO:0000256" key="6">
    <source>
        <dbReference type="ARBA" id="ARBA00023065"/>
    </source>
</evidence>
<dbReference type="Gene3D" id="1.20.1510.10">
    <property type="entry name" value="Cation efflux protein transmembrane domain"/>
    <property type="match status" value="1"/>
</dbReference>
<keyword evidence="13" id="KW-1185">Reference proteome</keyword>
<dbReference type="InterPro" id="IPR002524">
    <property type="entry name" value="Cation_efflux"/>
</dbReference>
<keyword evidence="7 9" id="KW-0472">Membrane</keyword>
<dbReference type="Pfam" id="PF16916">
    <property type="entry name" value="ZT_dimer"/>
    <property type="match status" value="1"/>
</dbReference>
<name>A0ABY8VH74_9CORY</name>
<keyword evidence="3" id="KW-0813">Transport</keyword>
<dbReference type="EMBL" id="CP126969">
    <property type="protein sequence ID" value="WIM68682.1"/>
    <property type="molecule type" value="Genomic_DNA"/>
</dbReference>
<dbReference type="Pfam" id="PF01545">
    <property type="entry name" value="Cation_efflux"/>
    <property type="match status" value="1"/>
</dbReference>
<evidence type="ECO:0000256" key="5">
    <source>
        <dbReference type="ARBA" id="ARBA00022989"/>
    </source>
</evidence>
<dbReference type="RefSeq" id="WP_284826383.1">
    <property type="nucleotide sequence ID" value="NZ_CP126969.1"/>
</dbReference>
<dbReference type="SUPFAM" id="SSF161111">
    <property type="entry name" value="Cation efflux protein transmembrane domain-like"/>
    <property type="match status" value="1"/>
</dbReference>
<keyword evidence="4 9" id="KW-0812">Transmembrane</keyword>
<evidence type="ECO:0000313" key="12">
    <source>
        <dbReference type="EMBL" id="WIM68682.1"/>
    </source>
</evidence>
<dbReference type="InterPro" id="IPR027470">
    <property type="entry name" value="Cation_efflux_CTD"/>
</dbReference>
<comment type="similarity">
    <text evidence="2">Belongs to the cation diffusion facilitator (CDF) transporter (TC 2.A.4) family. SLC30A subfamily.</text>
</comment>
<reference evidence="12 13" key="1">
    <citation type="submission" date="2023-05" db="EMBL/GenBank/DDBJ databases">
        <title>Corynebacterium suedekumii sp. nov. and Corynebacterium breve sp. nov. isolated from raw cow's milk.</title>
        <authorList>
            <person name="Baer M.K."/>
            <person name="Mehl L."/>
            <person name="Hellmuth R."/>
            <person name="Marke G."/>
            <person name="Lipski A."/>
        </authorList>
    </citation>
    <scope>NUCLEOTIDE SEQUENCE [LARGE SCALE GENOMIC DNA]</scope>
    <source>
        <strain evidence="12 13">R4</strain>
    </source>
</reference>
<evidence type="ECO:0000259" key="10">
    <source>
        <dbReference type="Pfam" id="PF01545"/>
    </source>
</evidence>
<feature type="compositionally biased region" description="Basic residues" evidence="8">
    <location>
        <begin position="1"/>
        <end position="11"/>
    </location>
</feature>
<gene>
    <name evidence="12" type="ORF">QP027_04640</name>
</gene>
<organism evidence="12 13">
    <name type="scientific">Corynebacterium breve</name>
    <dbReference type="NCBI Taxonomy" id="3049799"/>
    <lineage>
        <taxon>Bacteria</taxon>
        <taxon>Bacillati</taxon>
        <taxon>Actinomycetota</taxon>
        <taxon>Actinomycetes</taxon>
        <taxon>Mycobacteriales</taxon>
        <taxon>Corynebacteriaceae</taxon>
        <taxon>Corynebacterium</taxon>
    </lineage>
</organism>
<evidence type="ECO:0000256" key="7">
    <source>
        <dbReference type="ARBA" id="ARBA00023136"/>
    </source>
</evidence>
<feature type="domain" description="Cation efflux protein cytoplasmic" evidence="11">
    <location>
        <begin position="227"/>
        <end position="298"/>
    </location>
</feature>
<evidence type="ECO:0000256" key="3">
    <source>
        <dbReference type="ARBA" id="ARBA00022448"/>
    </source>
</evidence>
<dbReference type="PANTHER" id="PTHR11562">
    <property type="entry name" value="CATION EFFLUX PROTEIN/ ZINC TRANSPORTER"/>
    <property type="match status" value="1"/>
</dbReference>
<feature type="transmembrane region" description="Helical" evidence="9">
    <location>
        <begin position="132"/>
        <end position="152"/>
    </location>
</feature>
<accession>A0ABY8VH74</accession>
<feature type="region of interest" description="Disordered" evidence="8">
    <location>
        <begin position="1"/>
        <end position="20"/>
    </location>
</feature>
<sequence>MGGHKHSHGHGHGHDHDHGIDVRTTPLRALVTALTITGVIFFAELIGGLVSGSLALLADAMHMLSDATGLIIAVIAVIVGKKAATVTATYGYRGVEALAAAVNALTVAGVSVWIVVEAILRLNSDETVKTHVMGIVAVVGLVANAVSAWVLSSQRKSSLNVEGAFLHVLTDMLGSVAVIIAAVVIHFTGFRAADTIASLLIAALVIPRAVQLLRSSLGVLLHQVPEGYDVVEIERSLQGIEEVDAVHDLHVWSTNGTEALATCHLVVEHRDCTAPVLDAAQARLREYGIDHSTIQIEHPGHQSHEHYC</sequence>
<proteinExistence type="inferred from homology"/>
<dbReference type="Proteomes" id="UP001225598">
    <property type="component" value="Chromosome"/>
</dbReference>
<feature type="transmembrane region" description="Helical" evidence="9">
    <location>
        <begin position="70"/>
        <end position="92"/>
    </location>
</feature>
<feature type="transmembrane region" description="Helical" evidence="9">
    <location>
        <begin position="33"/>
        <end position="58"/>
    </location>
</feature>
<evidence type="ECO:0000259" key="11">
    <source>
        <dbReference type="Pfam" id="PF16916"/>
    </source>
</evidence>
<dbReference type="InterPro" id="IPR058533">
    <property type="entry name" value="Cation_efflux_TM"/>
</dbReference>
<dbReference type="InterPro" id="IPR050681">
    <property type="entry name" value="CDF/SLC30A"/>
</dbReference>
<evidence type="ECO:0000256" key="4">
    <source>
        <dbReference type="ARBA" id="ARBA00022692"/>
    </source>
</evidence>
<protein>
    <submittedName>
        <fullName evidence="12">Cation diffusion facilitator family transporter</fullName>
    </submittedName>
</protein>
<dbReference type="NCBIfam" id="TIGR01297">
    <property type="entry name" value="CDF"/>
    <property type="match status" value="1"/>
</dbReference>
<evidence type="ECO:0000256" key="9">
    <source>
        <dbReference type="SAM" id="Phobius"/>
    </source>
</evidence>
<dbReference type="PANTHER" id="PTHR11562:SF17">
    <property type="entry name" value="RE54080P-RELATED"/>
    <property type="match status" value="1"/>
</dbReference>
<feature type="domain" description="Cation efflux protein transmembrane" evidence="10">
    <location>
        <begin position="31"/>
        <end position="221"/>
    </location>
</feature>
<keyword evidence="5 9" id="KW-1133">Transmembrane helix</keyword>
<keyword evidence="6" id="KW-0406">Ion transport</keyword>
<dbReference type="InterPro" id="IPR027469">
    <property type="entry name" value="Cation_efflux_TMD_sf"/>
</dbReference>
<evidence type="ECO:0000256" key="8">
    <source>
        <dbReference type="SAM" id="MobiDB-lite"/>
    </source>
</evidence>
<feature type="transmembrane region" description="Helical" evidence="9">
    <location>
        <begin position="164"/>
        <end position="185"/>
    </location>
</feature>
<evidence type="ECO:0000256" key="1">
    <source>
        <dbReference type="ARBA" id="ARBA00004141"/>
    </source>
</evidence>